<dbReference type="STRING" id="1619044.UY92_C0017G0013"/>
<dbReference type="GO" id="GO:0003700">
    <property type="term" value="F:DNA-binding transcription factor activity"/>
    <property type="evidence" value="ECO:0007669"/>
    <property type="project" value="InterPro"/>
</dbReference>
<dbReference type="SMART" id="SM00316">
    <property type="entry name" value="S1"/>
    <property type="match status" value="1"/>
</dbReference>
<dbReference type="InterPro" id="IPR010213">
    <property type="entry name" value="TF_NusA"/>
</dbReference>
<evidence type="ECO:0000256" key="5">
    <source>
        <dbReference type="ARBA" id="ARBA00023015"/>
    </source>
</evidence>
<proteinExistence type="inferred from homology"/>
<dbReference type="InterPro" id="IPR003029">
    <property type="entry name" value="S1_domain"/>
</dbReference>
<evidence type="ECO:0000256" key="6">
    <source>
        <dbReference type="ARBA" id="ARBA00023163"/>
    </source>
</evidence>
<dbReference type="CDD" id="cd04455">
    <property type="entry name" value="S1_NusA"/>
    <property type="match status" value="1"/>
</dbReference>
<evidence type="ECO:0000256" key="4">
    <source>
        <dbReference type="ARBA" id="ARBA00022884"/>
    </source>
</evidence>
<sequence length="415" mass="45728">MSEITKAIQILCDDKGLDYNIVMEALESALAAAYRKDFGNRQQNIKVKFDPETGDMEVWDEKVVVEDVDPEELERSQTELTERREQARKEQRELSEEEIADLVRFNPKTDIMIGEAKAIKPNAELGETLVIPLEVPGDFGRMAAQTAKQVIIQKLREAERTAVVEDFRKQQGSIVFGFVQRFDRSGSLIVDLGKVTGIVPPAEQVRRDHYKLGTRLKFYVVSVDMGLRGPEIILSRADKRMVQVIFEQEIPEIANGDVVIRGIAREAGNRSKVAVATDDEGIDPIGSCIGQRGSRITTIIDELGGEKVDIIQYSDDPAQYIKQALSPAKVAEVSLNPQTKEAAARVAPDQFSLAIGRDGQNVRLAAELSGWKIKVEEIGGEAKIATSDGDGVPAEEPAPETPETEGKENAGTKEE</sequence>
<feature type="region of interest" description="Disordered" evidence="8">
    <location>
        <begin position="70"/>
        <end position="92"/>
    </location>
</feature>
<evidence type="ECO:0000313" key="11">
    <source>
        <dbReference type="Proteomes" id="UP000033870"/>
    </source>
</evidence>
<dbReference type="SUPFAM" id="SSF50249">
    <property type="entry name" value="Nucleic acid-binding proteins"/>
    <property type="match status" value="1"/>
</dbReference>
<dbReference type="PANTHER" id="PTHR22648:SF0">
    <property type="entry name" value="TRANSCRIPTION TERMINATION_ANTITERMINATION PROTEIN NUSA"/>
    <property type="match status" value="1"/>
</dbReference>
<dbReference type="InterPro" id="IPR025249">
    <property type="entry name" value="TF_NusA_KH_1st"/>
</dbReference>
<reference evidence="10 11" key="1">
    <citation type="journal article" date="2015" name="Nature">
        <title>rRNA introns, odd ribosomes, and small enigmatic genomes across a large radiation of phyla.</title>
        <authorList>
            <person name="Brown C.T."/>
            <person name="Hug L.A."/>
            <person name="Thomas B.C."/>
            <person name="Sharon I."/>
            <person name="Castelle C.J."/>
            <person name="Singh A."/>
            <person name="Wilkins M.J."/>
            <person name="Williams K.H."/>
            <person name="Banfield J.F."/>
        </authorList>
    </citation>
    <scope>NUCLEOTIDE SEQUENCE [LARGE SCALE GENOMIC DNA]</scope>
</reference>
<dbReference type="InterPro" id="IPR012340">
    <property type="entry name" value="NA-bd_OB-fold"/>
</dbReference>
<dbReference type="SUPFAM" id="SSF69705">
    <property type="entry name" value="Transcription factor NusA, N-terminal domain"/>
    <property type="match status" value="1"/>
</dbReference>
<feature type="compositionally biased region" description="Basic and acidic residues" evidence="8">
    <location>
        <begin position="404"/>
        <end position="415"/>
    </location>
</feature>
<dbReference type="GO" id="GO:0005829">
    <property type="term" value="C:cytosol"/>
    <property type="evidence" value="ECO:0007669"/>
    <property type="project" value="TreeGrafter"/>
</dbReference>
<dbReference type="Pfam" id="PF26594">
    <property type="entry name" value="KH_NusA_2nd"/>
    <property type="match status" value="1"/>
</dbReference>
<dbReference type="InterPro" id="IPR030842">
    <property type="entry name" value="TF_NusA_bacterial"/>
</dbReference>
<dbReference type="InterPro" id="IPR036555">
    <property type="entry name" value="NusA_N_sf"/>
</dbReference>
<organism evidence="10 11">
    <name type="scientific">Candidatus Magasanikbacteria bacterium GW2011_GWA2_56_11</name>
    <dbReference type="NCBI Taxonomy" id="1619044"/>
    <lineage>
        <taxon>Bacteria</taxon>
        <taxon>Candidatus Magasanikiibacteriota</taxon>
    </lineage>
</organism>
<dbReference type="Gene3D" id="3.30.300.20">
    <property type="match status" value="2"/>
</dbReference>
<dbReference type="PROSITE" id="PS50126">
    <property type="entry name" value="S1"/>
    <property type="match status" value="1"/>
</dbReference>
<dbReference type="InterPro" id="IPR013735">
    <property type="entry name" value="TF_NusA_N"/>
</dbReference>
<comment type="subunit">
    <text evidence="7">Monomer. Binds directly to the core enzyme of the DNA-dependent RNA polymerase and to nascent RNA.</text>
</comment>
<comment type="subcellular location">
    <subcellularLocation>
        <location evidence="7">Cytoplasm</location>
    </subcellularLocation>
</comment>
<dbReference type="Proteomes" id="UP000033870">
    <property type="component" value="Unassembled WGS sequence"/>
</dbReference>
<dbReference type="InterPro" id="IPR015946">
    <property type="entry name" value="KH_dom-like_a/b"/>
</dbReference>
<dbReference type="AlphaFoldDB" id="A0A0G1YE76"/>
<evidence type="ECO:0000256" key="2">
    <source>
        <dbReference type="ARBA" id="ARBA00022490"/>
    </source>
</evidence>
<evidence type="ECO:0000313" key="10">
    <source>
        <dbReference type="EMBL" id="KKW41510.1"/>
    </source>
</evidence>
<keyword evidence="3 7" id="KW-0889">Transcription antitermination</keyword>
<dbReference type="NCBIfam" id="TIGR01953">
    <property type="entry name" value="NusA"/>
    <property type="match status" value="1"/>
</dbReference>
<name>A0A0G1YE76_9BACT</name>
<dbReference type="PANTHER" id="PTHR22648">
    <property type="entry name" value="TRANSCRIPTION TERMINATION FACTOR NUSA"/>
    <property type="match status" value="1"/>
</dbReference>
<evidence type="ECO:0000256" key="7">
    <source>
        <dbReference type="HAMAP-Rule" id="MF_00945"/>
    </source>
</evidence>
<feature type="compositionally biased region" description="Basic and acidic residues" evidence="8">
    <location>
        <begin position="73"/>
        <end position="92"/>
    </location>
</feature>
<dbReference type="Pfam" id="PF13184">
    <property type="entry name" value="KH_NusA_1st"/>
    <property type="match status" value="1"/>
</dbReference>
<comment type="function">
    <text evidence="7">Participates in both transcription termination and antitermination.</text>
</comment>
<dbReference type="FunFam" id="3.30.300.20:FF:000005">
    <property type="entry name" value="Transcription termination/antitermination protein NusA"/>
    <property type="match status" value="1"/>
</dbReference>
<dbReference type="GO" id="GO:0031564">
    <property type="term" value="P:transcription antitermination"/>
    <property type="evidence" value="ECO:0007669"/>
    <property type="project" value="UniProtKB-UniRule"/>
</dbReference>
<dbReference type="PATRIC" id="fig|1619044.3.peg.1214"/>
<keyword evidence="5 7" id="KW-0805">Transcription regulation</keyword>
<keyword evidence="2 7" id="KW-0963">Cytoplasm</keyword>
<keyword evidence="4 7" id="KW-0694">RNA-binding</keyword>
<keyword evidence="1 7" id="KW-0806">Transcription termination</keyword>
<dbReference type="CDD" id="cd02134">
    <property type="entry name" value="KH-II_NusA_rpt1"/>
    <property type="match status" value="1"/>
</dbReference>
<dbReference type="InterPro" id="IPR058582">
    <property type="entry name" value="KH_NusA_2nd"/>
</dbReference>
<keyword evidence="6 7" id="KW-0804">Transcription</keyword>
<feature type="domain" description="S1 motif" evidence="9">
    <location>
        <begin position="172"/>
        <end position="237"/>
    </location>
</feature>
<dbReference type="SUPFAM" id="SSF54814">
    <property type="entry name" value="Prokaryotic type KH domain (KH-domain type II)"/>
    <property type="match status" value="2"/>
</dbReference>
<dbReference type="HAMAP" id="MF_00945_B">
    <property type="entry name" value="NusA_B"/>
    <property type="match status" value="1"/>
</dbReference>
<dbReference type="Pfam" id="PF08529">
    <property type="entry name" value="NusA_N"/>
    <property type="match status" value="1"/>
</dbReference>
<evidence type="ECO:0000256" key="8">
    <source>
        <dbReference type="SAM" id="MobiDB-lite"/>
    </source>
</evidence>
<dbReference type="GO" id="GO:0006353">
    <property type="term" value="P:DNA-templated transcription termination"/>
    <property type="evidence" value="ECO:0007669"/>
    <property type="project" value="UniProtKB-UniRule"/>
</dbReference>
<dbReference type="CDD" id="cd22529">
    <property type="entry name" value="KH-II_NusA_rpt2"/>
    <property type="match status" value="1"/>
</dbReference>
<feature type="region of interest" description="Disordered" evidence="8">
    <location>
        <begin position="382"/>
        <end position="415"/>
    </location>
</feature>
<evidence type="ECO:0000259" key="9">
    <source>
        <dbReference type="PROSITE" id="PS50126"/>
    </source>
</evidence>
<dbReference type="Gene3D" id="3.30.1480.10">
    <property type="entry name" value="NusA, N-terminal domain"/>
    <property type="match status" value="1"/>
</dbReference>
<accession>A0A0G1YE76</accession>
<dbReference type="GO" id="GO:0003723">
    <property type="term" value="F:RNA binding"/>
    <property type="evidence" value="ECO:0007669"/>
    <property type="project" value="UniProtKB-UniRule"/>
</dbReference>
<comment type="similarity">
    <text evidence="7">Belongs to the NusA family.</text>
</comment>
<evidence type="ECO:0000256" key="3">
    <source>
        <dbReference type="ARBA" id="ARBA00022814"/>
    </source>
</evidence>
<dbReference type="EMBL" id="LCRX01000017">
    <property type="protein sequence ID" value="KKW41510.1"/>
    <property type="molecule type" value="Genomic_DNA"/>
</dbReference>
<dbReference type="Gene3D" id="2.40.50.140">
    <property type="entry name" value="Nucleic acid-binding proteins"/>
    <property type="match status" value="1"/>
</dbReference>
<evidence type="ECO:0000256" key="1">
    <source>
        <dbReference type="ARBA" id="ARBA00022472"/>
    </source>
</evidence>
<dbReference type="FunFam" id="3.30.300.20:FF:000002">
    <property type="entry name" value="Transcription termination/antitermination protein NusA"/>
    <property type="match status" value="1"/>
</dbReference>
<comment type="caution">
    <text evidence="10">The sequence shown here is derived from an EMBL/GenBank/DDBJ whole genome shotgun (WGS) entry which is preliminary data.</text>
</comment>
<dbReference type="InterPro" id="IPR009019">
    <property type="entry name" value="KH_sf_prok-type"/>
</dbReference>
<protein>
    <recommendedName>
        <fullName evidence="7">Transcription termination/antitermination protein NusA</fullName>
    </recommendedName>
</protein>
<gene>
    <name evidence="7" type="primary">nusA</name>
    <name evidence="10" type="ORF">UY92_C0017G0013</name>
</gene>